<gene>
    <name evidence="3" type="primary">HaRxLL50c</name>
</gene>
<evidence type="ECO:0000313" key="3">
    <source>
        <dbReference type="EMBL" id="BAP68930.1"/>
    </source>
</evidence>
<sequence length="607" mass="70620">MLRLLHVFAASAIFLWENVQSTTTSDNHSNSSALNLRTLPPRLDINASVAPSPLGPQVFTSNETKLEDQDSEERVRPSLHSLPLLTDGAETLITAGQHQGPEGYFHSLNLRQGLQDPSDLNSLEVWFKHIDDFRRMGHDFSNEKMLELLQTKASEVELMQLMKHPSMGDSFKQLLGLPEMIKREWVKADMSPAEMYYWLPISGTERLTTSDMEAWEDVFRKLYDWFVWVETSRASGNVVSNGAILEVLVQQRGEEEAVEFLLWLRCKPDMKDRLYILLQLLVMEYPTMLKELLQSCLAAHISPEEVLRMIPVGMTHKDNNEVLTDVFVIKIWFAYVDFFRDSDRVFSDNAIVEALVQKSGQQAAIKFLLWLRREDDMKDRLYSLLQLLVMKHPTMVQELLQSCLAEHISPEEVFRVMPIAAMKTITHADNKDVWRDIIRKLKDWYDYVKLFQHVHKNVFNDNDVVKVLVDNRGVSEAMVFLTLLGRDPNLKNTSDRMRQLLMQTHPKEMFESCLMADISPDEFIWMIPISLKHDTWIKIDKKLRVWYAYFFHFRRKAGNEYTDDSFMGALVQRFGAKWVEQYISELETTLDMKASADTLRRHPSKPH</sequence>
<feature type="signal peptide" evidence="2">
    <location>
        <begin position="1"/>
        <end position="21"/>
    </location>
</feature>
<keyword evidence="2" id="KW-0732">Signal</keyword>
<organism evidence="3">
    <name type="scientific">Hyaloperonospora arabidopsidis (strain Emoy2)</name>
    <name type="common">Downy mildew agent</name>
    <name type="synonym">Peronospora arabidopsidis</name>
    <dbReference type="NCBI Taxonomy" id="559515"/>
    <lineage>
        <taxon>Eukaryota</taxon>
        <taxon>Sar</taxon>
        <taxon>Stramenopiles</taxon>
        <taxon>Oomycota</taxon>
        <taxon>Peronosporomycetes</taxon>
        <taxon>Peronosporales</taxon>
        <taxon>Peronosporaceae</taxon>
        <taxon>Hyaloperonospora</taxon>
    </lineage>
</organism>
<accession>A0A090BF88</accession>
<feature type="chain" id="PRO_5001853097" evidence="2">
    <location>
        <begin position="22"/>
        <end position="607"/>
    </location>
</feature>
<protein>
    <submittedName>
        <fullName evidence="3">RxLR effector candidate protein</fullName>
    </submittedName>
</protein>
<evidence type="ECO:0000256" key="2">
    <source>
        <dbReference type="SAM" id="SignalP"/>
    </source>
</evidence>
<dbReference type="AlphaFoldDB" id="A0A090BF88"/>
<reference evidence="3" key="1">
    <citation type="journal article" date="2014" name="PLoS Pathog.">
        <title>Expression profiling during Arabidopsis/downy mildew interaction reveals a highly-expressed effector that attenuates responses to salicylic acid.</title>
        <authorList>
            <person name="Asai S."/>
            <person name="Rallapalli G."/>
            <person name="Piquerez S.J.M."/>
            <person name="Caillaud M.C."/>
            <person name="Furzer O.J."/>
            <person name="Ishaque N."/>
            <person name="Wirthmueller L."/>
            <person name="Fabro G."/>
            <person name="Shirasu K."/>
            <person name="Jones J.D.G."/>
        </authorList>
    </citation>
    <scope>NUCLEOTIDE SEQUENCE</scope>
    <source>
        <strain evidence="3">Emoy2</strain>
    </source>
</reference>
<evidence type="ECO:0000256" key="1">
    <source>
        <dbReference type="SAM" id="MobiDB-lite"/>
    </source>
</evidence>
<feature type="compositionally biased region" description="Basic and acidic residues" evidence="1">
    <location>
        <begin position="64"/>
        <end position="76"/>
    </location>
</feature>
<feature type="region of interest" description="Disordered" evidence="1">
    <location>
        <begin position="50"/>
        <end position="77"/>
    </location>
</feature>
<name>A0A090BF88_HYAAE</name>
<dbReference type="EMBL" id="AB922354">
    <property type="protein sequence ID" value="BAP68930.1"/>
    <property type="molecule type" value="mRNA"/>
</dbReference>
<proteinExistence type="evidence at transcript level"/>